<protein>
    <submittedName>
        <fullName evidence="2">Uncharacterized protein</fullName>
    </submittedName>
</protein>
<dbReference type="Proteomes" id="UP000235965">
    <property type="component" value="Unassembled WGS sequence"/>
</dbReference>
<accession>A0A2J7R7A5</accession>
<sequence length="104" mass="11639">MHDTHAVNYEQCQQNGHARAKWELRDMPQVQNWSQQYQHVVIQLNGARKEAPSTHSMSVECSKTSMPPSRASAFSSSVPMRRCPGHTAPHTLEGVGSSPYSTEF</sequence>
<reference evidence="2 3" key="1">
    <citation type="submission" date="2017-12" db="EMBL/GenBank/DDBJ databases">
        <title>Hemimetabolous genomes reveal molecular basis of termite eusociality.</title>
        <authorList>
            <person name="Harrison M.C."/>
            <person name="Jongepier E."/>
            <person name="Robertson H.M."/>
            <person name="Arning N."/>
            <person name="Bitard-Feildel T."/>
            <person name="Chao H."/>
            <person name="Childers C.P."/>
            <person name="Dinh H."/>
            <person name="Doddapaneni H."/>
            <person name="Dugan S."/>
            <person name="Gowin J."/>
            <person name="Greiner C."/>
            <person name="Han Y."/>
            <person name="Hu H."/>
            <person name="Hughes D.S.T."/>
            <person name="Huylmans A.-K."/>
            <person name="Kemena C."/>
            <person name="Kremer L.P.M."/>
            <person name="Lee S.L."/>
            <person name="Lopez-Ezquerra A."/>
            <person name="Mallet L."/>
            <person name="Monroy-Kuhn J.M."/>
            <person name="Moser A."/>
            <person name="Murali S.C."/>
            <person name="Muzny D.M."/>
            <person name="Otani S."/>
            <person name="Piulachs M.-D."/>
            <person name="Poelchau M."/>
            <person name="Qu J."/>
            <person name="Schaub F."/>
            <person name="Wada-Katsumata A."/>
            <person name="Worley K.C."/>
            <person name="Xie Q."/>
            <person name="Ylla G."/>
            <person name="Poulsen M."/>
            <person name="Gibbs R.A."/>
            <person name="Schal C."/>
            <person name="Richards S."/>
            <person name="Belles X."/>
            <person name="Korb J."/>
            <person name="Bornberg-Bauer E."/>
        </authorList>
    </citation>
    <scope>NUCLEOTIDE SEQUENCE [LARGE SCALE GENOMIC DNA]</scope>
    <source>
        <tissue evidence="2">Whole body</tissue>
    </source>
</reference>
<gene>
    <name evidence="2" type="ORF">B7P43_G13339</name>
</gene>
<organism evidence="2 3">
    <name type="scientific">Cryptotermes secundus</name>
    <dbReference type="NCBI Taxonomy" id="105785"/>
    <lineage>
        <taxon>Eukaryota</taxon>
        <taxon>Metazoa</taxon>
        <taxon>Ecdysozoa</taxon>
        <taxon>Arthropoda</taxon>
        <taxon>Hexapoda</taxon>
        <taxon>Insecta</taxon>
        <taxon>Pterygota</taxon>
        <taxon>Neoptera</taxon>
        <taxon>Polyneoptera</taxon>
        <taxon>Dictyoptera</taxon>
        <taxon>Blattodea</taxon>
        <taxon>Blattoidea</taxon>
        <taxon>Termitoidae</taxon>
        <taxon>Kalotermitidae</taxon>
        <taxon>Cryptotermitinae</taxon>
        <taxon>Cryptotermes</taxon>
    </lineage>
</organism>
<dbReference type="EMBL" id="NEVH01006738">
    <property type="protein sequence ID" value="PNF36710.1"/>
    <property type="molecule type" value="Genomic_DNA"/>
</dbReference>
<feature type="compositionally biased region" description="Polar residues" evidence="1">
    <location>
        <begin position="53"/>
        <end position="78"/>
    </location>
</feature>
<evidence type="ECO:0000313" key="2">
    <source>
        <dbReference type="EMBL" id="PNF36710.1"/>
    </source>
</evidence>
<proteinExistence type="predicted"/>
<name>A0A2J7R7A5_9NEOP</name>
<dbReference type="AlphaFoldDB" id="A0A2J7R7A5"/>
<dbReference type="InParanoid" id="A0A2J7R7A5"/>
<evidence type="ECO:0000313" key="3">
    <source>
        <dbReference type="Proteomes" id="UP000235965"/>
    </source>
</evidence>
<feature type="region of interest" description="Disordered" evidence="1">
    <location>
        <begin position="49"/>
        <end position="104"/>
    </location>
</feature>
<keyword evidence="3" id="KW-1185">Reference proteome</keyword>
<comment type="caution">
    <text evidence="2">The sequence shown here is derived from an EMBL/GenBank/DDBJ whole genome shotgun (WGS) entry which is preliminary data.</text>
</comment>
<evidence type="ECO:0000256" key="1">
    <source>
        <dbReference type="SAM" id="MobiDB-lite"/>
    </source>
</evidence>